<evidence type="ECO:0000313" key="3">
    <source>
        <dbReference type="Proteomes" id="UP001596105"/>
    </source>
</evidence>
<comment type="caution">
    <text evidence="2">The sequence shown here is derived from an EMBL/GenBank/DDBJ whole genome shotgun (WGS) entry which is preliminary data.</text>
</comment>
<protein>
    <submittedName>
        <fullName evidence="2">Uncharacterized protein</fullName>
    </submittedName>
</protein>
<accession>A0ABW0LXN8</accession>
<gene>
    <name evidence="2" type="ORF">ACFPPD_17850</name>
</gene>
<dbReference type="Proteomes" id="UP001596105">
    <property type="component" value="Unassembled WGS sequence"/>
</dbReference>
<dbReference type="EMBL" id="JBHSMH010000067">
    <property type="protein sequence ID" value="MFC5470559.1"/>
    <property type="molecule type" value="Genomic_DNA"/>
</dbReference>
<feature type="signal peptide" evidence="1">
    <location>
        <begin position="1"/>
        <end position="28"/>
    </location>
</feature>
<evidence type="ECO:0000313" key="2">
    <source>
        <dbReference type="EMBL" id="MFC5470559.1"/>
    </source>
</evidence>
<organism evidence="2 3">
    <name type="scientific">Cohnella suwonensis</name>
    <dbReference type="NCBI Taxonomy" id="696072"/>
    <lineage>
        <taxon>Bacteria</taxon>
        <taxon>Bacillati</taxon>
        <taxon>Bacillota</taxon>
        <taxon>Bacilli</taxon>
        <taxon>Bacillales</taxon>
        <taxon>Paenibacillaceae</taxon>
        <taxon>Cohnella</taxon>
    </lineage>
</organism>
<name>A0ABW0LXN8_9BACL</name>
<sequence length="133" mass="13990">MKKALLKQVGLWMLAMVMLFAFAATAFAASETESNNTLATANAYNYGEGAGGFVNDSDTVDYWKINNVPMGSHMLNGYSAMSMSVLSSGGSVIATKPVGVSSISFSTGSTGPIYVVVNYNPGSGIYYYGYSVN</sequence>
<reference evidence="3" key="1">
    <citation type="journal article" date="2019" name="Int. J. Syst. Evol. Microbiol.">
        <title>The Global Catalogue of Microorganisms (GCM) 10K type strain sequencing project: providing services to taxonomists for standard genome sequencing and annotation.</title>
        <authorList>
            <consortium name="The Broad Institute Genomics Platform"/>
            <consortium name="The Broad Institute Genome Sequencing Center for Infectious Disease"/>
            <person name="Wu L."/>
            <person name="Ma J."/>
        </authorList>
    </citation>
    <scope>NUCLEOTIDE SEQUENCE [LARGE SCALE GENOMIC DNA]</scope>
    <source>
        <strain evidence="3">CCUG 57113</strain>
    </source>
</reference>
<proteinExistence type="predicted"/>
<keyword evidence="1" id="KW-0732">Signal</keyword>
<dbReference type="RefSeq" id="WP_209749013.1">
    <property type="nucleotide sequence ID" value="NZ_JBHSMH010000067.1"/>
</dbReference>
<keyword evidence="3" id="KW-1185">Reference proteome</keyword>
<feature type="chain" id="PRO_5045731798" evidence="1">
    <location>
        <begin position="29"/>
        <end position="133"/>
    </location>
</feature>
<evidence type="ECO:0000256" key="1">
    <source>
        <dbReference type="SAM" id="SignalP"/>
    </source>
</evidence>
<dbReference type="Gene3D" id="2.60.120.380">
    <property type="match status" value="1"/>
</dbReference>